<accession>A0AAD8LB70</accession>
<feature type="region of interest" description="Disordered" evidence="1">
    <location>
        <begin position="61"/>
        <end position="118"/>
    </location>
</feature>
<sequence length="118" mass="13375">MIRRTEDCSVETAGRMEVSDVSASLTEESCDRRSSCRDRTSERSCFSRRRMPSWIFSARAATVPEESASEEKRVESKSEERNLEKIGSDANESMSDEEDDEGVDEDVVLSLKVGRGWR</sequence>
<dbReference type="Proteomes" id="UP001229421">
    <property type="component" value="Unassembled WGS sequence"/>
</dbReference>
<feature type="compositionally biased region" description="Basic and acidic residues" evidence="1">
    <location>
        <begin position="69"/>
        <end position="87"/>
    </location>
</feature>
<feature type="compositionally biased region" description="Acidic residues" evidence="1">
    <location>
        <begin position="94"/>
        <end position="107"/>
    </location>
</feature>
<organism evidence="2 3">
    <name type="scientific">Tagetes erecta</name>
    <name type="common">African marigold</name>
    <dbReference type="NCBI Taxonomy" id="13708"/>
    <lineage>
        <taxon>Eukaryota</taxon>
        <taxon>Viridiplantae</taxon>
        <taxon>Streptophyta</taxon>
        <taxon>Embryophyta</taxon>
        <taxon>Tracheophyta</taxon>
        <taxon>Spermatophyta</taxon>
        <taxon>Magnoliopsida</taxon>
        <taxon>eudicotyledons</taxon>
        <taxon>Gunneridae</taxon>
        <taxon>Pentapetalae</taxon>
        <taxon>asterids</taxon>
        <taxon>campanulids</taxon>
        <taxon>Asterales</taxon>
        <taxon>Asteraceae</taxon>
        <taxon>Asteroideae</taxon>
        <taxon>Heliantheae alliance</taxon>
        <taxon>Tageteae</taxon>
        <taxon>Tagetes</taxon>
    </lineage>
</organism>
<proteinExistence type="predicted"/>
<name>A0AAD8LB70_TARER</name>
<evidence type="ECO:0000313" key="2">
    <source>
        <dbReference type="EMBL" id="KAK1439190.1"/>
    </source>
</evidence>
<gene>
    <name evidence="2" type="ORF">QVD17_05006</name>
</gene>
<dbReference type="EMBL" id="JAUHHV010000001">
    <property type="protein sequence ID" value="KAK1439190.1"/>
    <property type="molecule type" value="Genomic_DNA"/>
</dbReference>
<evidence type="ECO:0000256" key="1">
    <source>
        <dbReference type="SAM" id="MobiDB-lite"/>
    </source>
</evidence>
<protein>
    <submittedName>
        <fullName evidence="2">Uncharacterized protein</fullName>
    </submittedName>
</protein>
<evidence type="ECO:0000313" key="3">
    <source>
        <dbReference type="Proteomes" id="UP001229421"/>
    </source>
</evidence>
<reference evidence="2" key="1">
    <citation type="journal article" date="2023" name="bioRxiv">
        <title>Improved chromosome-level genome assembly for marigold (Tagetes erecta).</title>
        <authorList>
            <person name="Jiang F."/>
            <person name="Yuan L."/>
            <person name="Wang S."/>
            <person name="Wang H."/>
            <person name="Xu D."/>
            <person name="Wang A."/>
            <person name="Fan W."/>
        </authorList>
    </citation>
    <scope>NUCLEOTIDE SEQUENCE</scope>
    <source>
        <strain evidence="2">WSJ</strain>
        <tissue evidence="2">Leaf</tissue>
    </source>
</reference>
<dbReference type="AlphaFoldDB" id="A0AAD8LB70"/>
<comment type="caution">
    <text evidence="2">The sequence shown here is derived from an EMBL/GenBank/DDBJ whole genome shotgun (WGS) entry which is preliminary data.</text>
</comment>
<keyword evidence="3" id="KW-1185">Reference proteome</keyword>